<dbReference type="GO" id="GO:0005886">
    <property type="term" value="C:plasma membrane"/>
    <property type="evidence" value="ECO:0007669"/>
    <property type="project" value="TreeGrafter"/>
</dbReference>
<name>A0A4U1JLM6_RHOCA</name>
<dbReference type="InterPro" id="IPR003959">
    <property type="entry name" value="ATPase_AAA_core"/>
</dbReference>
<dbReference type="AlphaFoldDB" id="A0A4U1JLM6"/>
<evidence type="ECO:0000313" key="2">
    <source>
        <dbReference type="EMBL" id="TKD14533.1"/>
    </source>
</evidence>
<dbReference type="Gene3D" id="1.20.58.760">
    <property type="entry name" value="Peptidase M41"/>
    <property type="match status" value="1"/>
</dbReference>
<dbReference type="Pfam" id="PF01434">
    <property type="entry name" value="Peptidase_M41"/>
    <property type="match status" value="1"/>
</dbReference>
<dbReference type="GO" id="GO:0004176">
    <property type="term" value="F:ATP-dependent peptidase activity"/>
    <property type="evidence" value="ECO:0007669"/>
    <property type="project" value="InterPro"/>
</dbReference>
<dbReference type="InterPro" id="IPR037219">
    <property type="entry name" value="Peptidase_M41-like"/>
</dbReference>
<dbReference type="InterPro" id="IPR000642">
    <property type="entry name" value="Peptidase_M41"/>
</dbReference>
<evidence type="ECO:0000313" key="3">
    <source>
        <dbReference type="Proteomes" id="UP000310597"/>
    </source>
</evidence>
<dbReference type="SUPFAM" id="SSF69118">
    <property type="entry name" value="AhpD-like"/>
    <property type="match status" value="1"/>
</dbReference>
<dbReference type="SUPFAM" id="SSF140990">
    <property type="entry name" value="FtsH protease domain-like"/>
    <property type="match status" value="1"/>
</dbReference>
<dbReference type="InterPro" id="IPR029032">
    <property type="entry name" value="AhpD-like"/>
</dbReference>
<feature type="domain" description="AAA+ ATPase" evidence="1">
    <location>
        <begin position="285"/>
        <end position="424"/>
    </location>
</feature>
<evidence type="ECO:0000259" key="1">
    <source>
        <dbReference type="SMART" id="SM00382"/>
    </source>
</evidence>
<dbReference type="EMBL" id="SWJZ01000100">
    <property type="protein sequence ID" value="TKD14533.1"/>
    <property type="molecule type" value="Genomic_DNA"/>
</dbReference>
<dbReference type="InterPro" id="IPR003593">
    <property type="entry name" value="AAA+_ATPase"/>
</dbReference>
<dbReference type="GO" id="GO:0006508">
    <property type="term" value="P:proteolysis"/>
    <property type="evidence" value="ECO:0007669"/>
    <property type="project" value="InterPro"/>
</dbReference>
<sequence length="686" mass="72898">MTRVTKVNLATATPEIRAYHDEISKTHALTNMKATLLRSPVALKAVLEWYALFDAVKPWLGQREAILFCFAISRANACELCTTFMRRAIAGWGENPEKLNLDEREQVIWDYGTQIAKDPNRVSDALFERLSAEFNPTQIVELTTFGALMIVNNVFNSALPSGVGLDPSLSACAPLRIQIAPISTAILCAYWRATAADLTAEHLAEAAAFLPPDGHLAGLPEAVILHALRADDPVAAAHRLAAACAQAPGGPCLSDLSPCPAVEAARGLIDGLRAWQSGAAKWNEIEHSVLFFGPPGTGKTWLAQAMGAEPGIRCIQASFAAWQSAGHLGQMLAAMRESLAAAVAARPCVLFVDEIDAAGSRDDVDSQNASYRRQVVNGFLEQLDLLNRSEGVLLVGACNNPDALDAAIRRPGRFDRTIEVPLPDRHAIFSMLMAALGSYLSSAEIETLARRCTGASAAAVDAMIRAARSRARAADRDLTIDDMLAHAPGDAPEPAVDWRVAVHESGHALAATALSVGRVTRIAIAGAGGLTERTRAPSQALLADLERELATMMAGRAAERLIFGDVSAGAGGDASSDLAQATRLAAAIEAQLGLGETGPVWQSGDDLLLLRSPQLFPRVCARVEAAEVRALETLRPHVGAVRALAARLVVERELTGEDLRQSLFLPMTPSGVPPIAPAGEEDAQWP</sequence>
<dbReference type="GO" id="GO:0016887">
    <property type="term" value="F:ATP hydrolysis activity"/>
    <property type="evidence" value="ECO:0007669"/>
    <property type="project" value="InterPro"/>
</dbReference>
<dbReference type="InterPro" id="IPR027417">
    <property type="entry name" value="P-loop_NTPase"/>
</dbReference>
<dbReference type="Gene3D" id="1.20.1290.10">
    <property type="entry name" value="AhpD-like"/>
    <property type="match status" value="1"/>
</dbReference>
<dbReference type="RefSeq" id="WP_136909044.1">
    <property type="nucleotide sequence ID" value="NZ_SWJZ01000100.1"/>
</dbReference>
<dbReference type="GO" id="GO:0005524">
    <property type="term" value="F:ATP binding"/>
    <property type="evidence" value="ECO:0007669"/>
    <property type="project" value="InterPro"/>
</dbReference>
<dbReference type="GO" id="GO:0004222">
    <property type="term" value="F:metalloendopeptidase activity"/>
    <property type="evidence" value="ECO:0007669"/>
    <property type="project" value="InterPro"/>
</dbReference>
<dbReference type="GO" id="GO:0030163">
    <property type="term" value="P:protein catabolic process"/>
    <property type="evidence" value="ECO:0007669"/>
    <property type="project" value="TreeGrafter"/>
</dbReference>
<dbReference type="Pfam" id="PF00004">
    <property type="entry name" value="AAA"/>
    <property type="match status" value="1"/>
</dbReference>
<proteinExistence type="predicted"/>
<dbReference type="PANTHER" id="PTHR23076:SF97">
    <property type="entry name" value="ATP-DEPENDENT ZINC METALLOPROTEASE YME1L1"/>
    <property type="match status" value="1"/>
</dbReference>
<dbReference type="PANTHER" id="PTHR23076">
    <property type="entry name" value="METALLOPROTEASE M41 FTSH"/>
    <property type="match status" value="1"/>
</dbReference>
<reference evidence="2 3" key="1">
    <citation type="submission" date="2019-04" db="EMBL/GenBank/DDBJ databases">
        <title>Draft Whole-Genome sequence of the purple photosynthetic bacterium Rhodobacter capsulatus SP108 with an indigenous class A beta-lactamase.</title>
        <authorList>
            <person name="Robertson S."/>
            <person name="Meyer T.E."/>
            <person name="Kyndt J.A."/>
        </authorList>
    </citation>
    <scope>NUCLEOTIDE SEQUENCE [LARGE SCALE GENOMIC DNA]</scope>
    <source>
        <strain evidence="2 3">SP108</strain>
    </source>
</reference>
<dbReference type="Gene3D" id="1.10.8.60">
    <property type="match status" value="1"/>
</dbReference>
<gene>
    <name evidence="2" type="ORF">FBT96_17815</name>
</gene>
<dbReference type="CDD" id="cd19481">
    <property type="entry name" value="RecA-like_protease"/>
    <property type="match status" value="1"/>
</dbReference>
<dbReference type="SUPFAM" id="SSF52540">
    <property type="entry name" value="P-loop containing nucleoside triphosphate hydrolases"/>
    <property type="match status" value="1"/>
</dbReference>
<accession>A0A4U1JLM6</accession>
<organism evidence="2 3">
    <name type="scientific">Rhodobacter capsulatus</name>
    <name type="common">Rhodopseudomonas capsulata</name>
    <dbReference type="NCBI Taxonomy" id="1061"/>
    <lineage>
        <taxon>Bacteria</taxon>
        <taxon>Pseudomonadati</taxon>
        <taxon>Pseudomonadota</taxon>
        <taxon>Alphaproteobacteria</taxon>
        <taxon>Rhodobacterales</taxon>
        <taxon>Rhodobacter group</taxon>
        <taxon>Rhodobacter</taxon>
    </lineage>
</organism>
<dbReference type="Gene3D" id="3.40.50.300">
    <property type="entry name" value="P-loop containing nucleotide triphosphate hydrolases"/>
    <property type="match status" value="1"/>
</dbReference>
<comment type="caution">
    <text evidence="2">The sequence shown here is derived from an EMBL/GenBank/DDBJ whole genome shotgun (WGS) entry which is preliminary data.</text>
</comment>
<dbReference type="SMART" id="SM00382">
    <property type="entry name" value="AAA"/>
    <property type="match status" value="1"/>
</dbReference>
<dbReference type="Proteomes" id="UP000310597">
    <property type="component" value="Unassembled WGS sequence"/>
</dbReference>
<protein>
    <submittedName>
        <fullName evidence="2">AAA family ATPase</fullName>
    </submittedName>
</protein>
<dbReference type="OrthoDB" id="9809379at2"/>